<evidence type="ECO:0000256" key="1">
    <source>
        <dbReference type="ARBA" id="ARBA00022946"/>
    </source>
</evidence>
<gene>
    <name evidence="3" type="ORF">B7H23_14415</name>
</gene>
<comment type="caution">
    <text evidence="3">The sequence shown here is derived from an EMBL/GenBank/DDBJ whole genome shotgun (WGS) entry which is preliminary data.</text>
</comment>
<sequence length="268" mass="29092">MTGEDATHFLQNLITLDLSDLTGDEVRPAALLTPQGKVAYPFLISRIESGYRIDTEAGRSEDLSTRFNLYRMRAKVRVEKLGDTPVAMIIGEETGLIDCRFPRQANIRRLYGNPAGTAEQNANAITELRLRYCVPEADTDYAVGDAFAFDILLDQLGGLSVRKGCFVGQEVVSRMYHRGTARRRIVQIRGNSDLPERGTPLLADGKPLGELGTVAGRKGLAMVRIDRVAAAISKGAPILAGESPVQVAVPDRFSFSIASSEPNGADEV</sequence>
<reference evidence="4" key="1">
    <citation type="journal article" date="2017" name="Int. J. Syst. Evol. Microbiol.">
        <title>Notoacmeibacter marinus gen. nov., sp. nov., isolated from the gut of a limpet and proposal of Notoacmeibacteraceae fam. nov. in the order Rhizobiales of the class Alphaproteobacteria.</title>
        <authorList>
            <person name="Huang Z."/>
            <person name="Guo F."/>
            <person name="Lai Q."/>
        </authorList>
    </citation>
    <scope>NUCLEOTIDE SEQUENCE [LARGE SCALE GENOMIC DNA]</scope>
    <source>
        <strain evidence="4">XMTR2A4</strain>
    </source>
</reference>
<proteinExistence type="predicted"/>
<dbReference type="Pfam" id="PF25455">
    <property type="entry name" value="Beta-barrel_CAF17_C"/>
    <property type="match status" value="1"/>
</dbReference>
<dbReference type="PANTHER" id="PTHR22602">
    <property type="entry name" value="TRANSFERASE CAF17, MITOCHONDRIAL-RELATED"/>
    <property type="match status" value="1"/>
</dbReference>
<dbReference type="InterPro" id="IPR045179">
    <property type="entry name" value="YgfZ/GcvT"/>
</dbReference>
<dbReference type="NCBIfam" id="TIGR03317">
    <property type="entry name" value="ygfZ_signature"/>
    <property type="match status" value="1"/>
</dbReference>
<keyword evidence="1" id="KW-0809">Transit peptide</keyword>
<organism evidence="3 4">
    <name type="scientific">Notoacmeibacter marinus</name>
    <dbReference type="NCBI Taxonomy" id="1876515"/>
    <lineage>
        <taxon>Bacteria</taxon>
        <taxon>Pseudomonadati</taxon>
        <taxon>Pseudomonadota</taxon>
        <taxon>Alphaproteobacteria</taxon>
        <taxon>Hyphomicrobiales</taxon>
        <taxon>Notoacmeibacteraceae</taxon>
        <taxon>Notoacmeibacter</taxon>
    </lineage>
</organism>
<dbReference type="GO" id="GO:0016226">
    <property type="term" value="P:iron-sulfur cluster assembly"/>
    <property type="evidence" value="ECO:0007669"/>
    <property type="project" value="TreeGrafter"/>
</dbReference>
<accession>A0A231UUM2</accession>
<keyword evidence="4" id="KW-1185">Reference proteome</keyword>
<evidence type="ECO:0000259" key="2">
    <source>
        <dbReference type="Pfam" id="PF25455"/>
    </source>
</evidence>
<dbReference type="Gene3D" id="3.30.1360.120">
    <property type="entry name" value="Probable tRNA modification gtpase trme, domain 1"/>
    <property type="match status" value="2"/>
</dbReference>
<evidence type="ECO:0000313" key="3">
    <source>
        <dbReference type="EMBL" id="OXS99634.1"/>
    </source>
</evidence>
<dbReference type="AlphaFoldDB" id="A0A231UUM2"/>
<name>A0A231UUM2_9HYPH</name>
<dbReference type="SUPFAM" id="SSF103025">
    <property type="entry name" value="Folate-binding domain"/>
    <property type="match status" value="1"/>
</dbReference>
<protein>
    <recommendedName>
        <fullName evidence="2">CAF17 C-terminal domain-containing protein</fullName>
    </recommendedName>
</protein>
<dbReference type="PANTHER" id="PTHR22602:SF0">
    <property type="entry name" value="TRANSFERASE CAF17, MITOCHONDRIAL-RELATED"/>
    <property type="match status" value="1"/>
</dbReference>
<feature type="domain" description="CAF17 C-terminal" evidence="2">
    <location>
        <begin position="182"/>
        <end position="252"/>
    </location>
</feature>
<evidence type="ECO:0000313" key="4">
    <source>
        <dbReference type="Proteomes" id="UP000215405"/>
    </source>
</evidence>
<dbReference type="InterPro" id="IPR017703">
    <property type="entry name" value="YgfZ/GCV_T_CS"/>
</dbReference>
<dbReference type="InterPro" id="IPR057460">
    <property type="entry name" value="CAF17_C"/>
</dbReference>
<dbReference type="InterPro" id="IPR027266">
    <property type="entry name" value="TrmE/GcvT-like"/>
</dbReference>
<dbReference type="EMBL" id="NBYO01000003">
    <property type="protein sequence ID" value="OXS99634.1"/>
    <property type="molecule type" value="Genomic_DNA"/>
</dbReference>
<dbReference type="Proteomes" id="UP000215405">
    <property type="component" value="Unassembled WGS sequence"/>
</dbReference>